<dbReference type="WBParaSite" id="PS1159_v2.g5390.t1">
    <property type="protein sequence ID" value="PS1159_v2.g5390.t1"/>
    <property type="gene ID" value="PS1159_v2.g5390"/>
</dbReference>
<protein>
    <submittedName>
        <fullName evidence="2">Cytochrome P450</fullName>
    </submittedName>
</protein>
<evidence type="ECO:0000313" key="1">
    <source>
        <dbReference type="Proteomes" id="UP000887580"/>
    </source>
</evidence>
<proteinExistence type="predicted"/>
<name>A0AC35GI15_9BILA</name>
<organism evidence="1 2">
    <name type="scientific">Panagrolaimus sp. PS1159</name>
    <dbReference type="NCBI Taxonomy" id="55785"/>
    <lineage>
        <taxon>Eukaryota</taxon>
        <taxon>Metazoa</taxon>
        <taxon>Ecdysozoa</taxon>
        <taxon>Nematoda</taxon>
        <taxon>Chromadorea</taxon>
        <taxon>Rhabditida</taxon>
        <taxon>Tylenchina</taxon>
        <taxon>Panagrolaimomorpha</taxon>
        <taxon>Panagrolaimoidea</taxon>
        <taxon>Panagrolaimidae</taxon>
        <taxon>Panagrolaimus</taxon>
    </lineage>
</organism>
<dbReference type="Proteomes" id="UP000887580">
    <property type="component" value="Unplaced"/>
</dbReference>
<accession>A0AC35GI15</accession>
<sequence length="500" mass="58299">MLTYVVLLTSLFLFYHFYWKRKNLPPGPIPLPFIGNIHQFYYYGFEKAIKIFHNTYGDIHTLWFGNTPVVSLNDFPTIVEKFVKNGDSVSGREESTLFLEVTKNGPYGITFIDGPLWKDQRRFGMKILRDFGMGKDIMQEKVLHEVSCLLDEVKDDLKCNNNVISMQNLIDRAVGSVINSIMLGYRFGKENESEFNNLKHHTEAVFHLYGHPLWKILENGPKFYRYLPFFKPVYLGMKNACDAMRAFLESQIQKHRNELNLDEGHMEQPKDYVEAFLQQQHKFKKEGVKDHFFTDEQLYGAVWDLWAAGQETTSTTLAWVLYYVTYFPDIQAKIQKELDLFVGSDRLVTMNDKPNLPYINAVINESQRYGNIGPINLFHRTLEDIEIHGYKILKNTTIVDNFATVMMDQRYFDNPEKFNPNRFIDENGKFVTKSEVFPFGIGKRACLGEGLARMELFLFTANIFNQLKLTQNPTKKLSLKRIEAGTILPESYMVKVMSRW</sequence>
<reference evidence="2" key="1">
    <citation type="submission" date="2022-11" db="UniProtKB">
        <authorList>
            <consortium name="WormBaseParasite"/>
        </authorList>
    </citation>
    <scope>IDENTIFICATION</scope>
</reference>
<evidence type="ECO:0000313" key="2">
    <source>
        <dbReference type="WBParaSite" id="PS1159_v2.g5390.t1"/>
    </source>
</evidence>